<proteinExistence type="predicted"/>
<gene>
    <name evidence="1" type="ORF">KM92DES2_12598</name>
</gene>
<reference evidence="1" key="1">
    <citation type="submission" date="2016-04" db="EMBL/GenBank/DDBJ databases">
        <authorList>
            <person name="Evans L.H."/>
            <person name="Alamgir A."/>
            <person name="Owens N."/>
            <person name="Weber N.D."/>
            <person name="Virtaneva K."/>
            <person name="Barbian K."/>
            <person name="Babar A."/>
            <person name="Rosenke K."/>
        </authorList>
    </citation>
    <scope>NUCLEOTIDE SEQUENCE</scope>
    <source>
        <strain evidence="1">92-2</strain>
    </source>
</reference>
<protein>
    <submittedName>
        <fullName evidence="1">Uncharacterized protein</fullName>
    </submittedName>
</protein>
<accession>A0A212KBF1</accession>
<name>A0A212KBF1_9BACT</name>
<evidence type="ECO:0000313" key="1">
    <source>
        <dbReference type="EMBL" id="SBW08992.1"/>
    </source>
</evidence>
<sequence>MTSRLVCIIEGWGCGGSLSYAGTCELVMRFLSDIYVNKREWQFTLSLKTAFIFRLLRYCT</sequence>
<dbReference type="EMBL" id="FLUP01000001">
    <property type="protein sequence ID" value="SBW08992.1"/>
    <property type="molecule type" value="Genomic_DNA"/>
</dbReference>
<dbReference type="AlphaFoldDB" id="A0A212KBF1"/>
<organism evidence="1">
    <name type="scientific">uncultured Desulfovibrio sp</name>
    <dbReference type="NCBI Taxonomy" id="167968"/>
    <lineage>
        <taxon>Bacteria</taxon>
        <taxon>Pseudomonadati</taxon>
        <taxon>Thermodesulfobacteriota</taxon>
        <taxon>Desulfovibrionia</taxon>
        <taxon>Desulfovibrionales</taxon>
        <taxon>Desulfovibrionaceae</taxon>
        <taxon>Desulfovibrio</taxon>
        <taxon>environmental samples</taxon>
    </lineage>
</organism>